<sequence>MLPIMHRLDHGRNAASNTSFPLSTPLSRKEKRNSKRVEKCLDRCEASKHCTANAKAPLVPTIIATSQQSRFHTVTFDEFGKNVLLNQFTLAIGTSVNNDIVNVVELLRDTQLKLNYGSRYGLVGPNGVGKSTLLTALADNVIEGLSTALRILYVNQLDTTSVPLKSMEQSVLQIVLNADGRIGELHSKIHVLEKGLLGSLSLEHSTVKKFTSYKAELLHALLTVQVMEAEQAQEIAHRIASKRSGMLGKDARLRLVEAEHKTATLRQKLQFTLSKNEDHESVLAAKETDLLHAIHAKMAHYQLELKILDEASMEARARRILASIGIHSMKQDAPLSTFSGGWQVRILFARVLFMEPDFLLLDEPTNHLDMPSILWLQQYLLTLDKVLETPVTLVVVSHDRFFLNAVTTKTIFFRAYDKTLAYHEGTYDSFELAMARKRQLNARLQTKFDKHTDHMNAMVSKLTLQATRSKDDKKMHVAASKKKKMDRIGSERSAKGTRFKLNRDRVGYYLTNRDQAEEVAKYDETEGTSPAWRMLSVNPPRIRNLAKLNNVTMISMANVSFQYENSSAIETSQWRLERLNLSINYGDKVVLVGRNGAGKTTLMKLFSQILKPNNGSVEYFPGARIQAVLQHAVEDLKRQDWSRHLTPLELLRTRLPMNESTAAPAFKENLPLSDEGFLRGHLRAFGITGDAAKGMPMHALSGGQMARVGLAWATFPYSPHVLLLDEPTNHLDMQTIQLLGEALWKYEGAVVLISHDLHFLEILTNASQLKQVNTKEIDNARARVFEVSKKKGVVSLVPLDGVQVYRDKEASLNSFIYAENMGKATNCDISVKKEFSSLALILDHTADNAVECLKILKKNLAEYDLHHGNNFLNSAKSYMRSDMRYAKDISSDLKHVAHQISKIDNYSKSEIKSARKTMKATSNALDVLLTKSRIYDETDGKATGVKGVIQNIVGGSRDKSDRNDQSAHFDRNDPIFTGIDNSPQTVEALVETTVQKHLDFSRLVRQIAAAENSLLPSLVEHAKEATLEEMEAISGNKKSSLTSEFDDLAFSDFPERGDPRFCQNSSNMVRTSNCDIIVQKEFSSLILVLDQASDDVVQCLKKLKKKLAEYDFRHNNSFLSSAKSYMHSDIRFAKDISSELKSVAHQISKSDIYSKFEVELARNSMNATANAMEVLTTKSRIYDETDGRATGVKGIIQNIMGGAHKKDDKSEDNLMLDNQVGISPDTVETLVESTLLNGFDLKGLIEQINAAERTLVPSVIERANEAMDDVREAFKADEPSLTPEMMFSAFS</sequence>
<dbReference type="SUPFAM" id="SSF52540">
    <property type="entry name" value="P-loop containing nucleoside triphosphate hydrolases"/>
    <property type="match status" value="2"/>
</dbReference>
<accession>A0A976IGS7</accession>
<evidence type="ECO:0000256" key="2">
    <source>
        <dbReference type="ARBA" id="ARBA00022741"/>
    </source>
</evidence>
<dbReference type="KEGG" id="blac:94348420"/>
<evidence type="ECO:0000313" key="6">
    <source>
        <dbReference type="EMBL" id="TDH71281.1"/>
    </source>
</evidence>
<dbReference type="Proteomes" id="UP000294530">
    <property type="component" value="Unassembled WGS sequence"/>
</dbReference>
<dbReference type="InterPro" id="IPR050611">
    <property type="entry name" value="ABCF"/>
</dbReference>
<dbReference type="EMBL" id="SHOA02000062">
    <property type="protein sequence ID" value="TDH71281.1"/>
    <property type="molecule type" value="Genomic_DNA"/>
</dbReference>
<feature type="domain" description="ABC transporter" evidence="5">
    <location>
        <begin position="554"/>
        <end position="799"/>
    </location>
</feature>
<dbReference type="InterPro" id="IPR003593">
    <property type="entry name" value="AAA+_ATPase"/>
</dbReference>
<dbReference type="SMART" id="SM00382">
    <property type="entry name" value="AAA"/>
    <property type="match status" value="2"/>
</dbReference>
<dbReference type="RefSeq" id="XP_067820780.1">
    <property type="nucleotide sequence ID" value="XM_067962749.1"/>
</dbReference>
<reference evidence="6 7" key="1">
    <citation type="journal article" date="2021" name="Genome Biol.">
        <title>AFLAP: assembly-free linkage analysis pipeline using k-mers from genome sequencing data.</title>
        <authorList>
            <person name="Fletcher K."/>
            <person name="Zhang L."/>
            <person name="Gil J."/>
            <person name="Han R."/>
            <person name="Cavanaugh K."/>
            <person name="Michelmore R."/>
        </authorList>
    </citation>
    <scope>NUCLEOTIDE SEQUENCE [LARGE SCALE GENOMIC DNA]</scope>
    <source>
        <strain evidence="6 7">SF5</strain>
    </source>
</reference>
<dbReference type="GO" id="GO:0016887">
    <property type="term" value="F:ATP hydrolysis activity"/>
    <property type="evidence" value="ECO:0007669"/>
    <property type="project" value="InterPro"/>
</dbReference>
<dbReference type="InterPro" id="IPR017871">
    <property type="entry name" value="ABC_transporter-like_CS"/>
</dbReference>
<feature type="region of interest" description="Disordered" evidence="4">
    <location>
        <begin position="955"/>
        <end position="977"/>
    </location>
</feature>
<feature type="compositionally biased region" description="Polar residues" evidence="4">
    <location>
        <begin position="14"/>
        <end position="26"/>
    </location>
</feature>
<evidence type="ECO:0000256" key="1">
    <source>
        <dbReference type="ARBA" id="ARBA00022737"/>
    </source>
</evidence>
<dbReference type="PROSITE" id="PS50893">
    <property type="entry name" value="ABC_TRANSPORTER_2"/>
    <property type="match status" value="2"/>
</dbReference>
<dbReference type="Gene3D" id="3.40.50.300">
    <property type="entry name" value="P-loop containing nucleotide triphosphate hydrolases"/>
    <property type="match status" value="2"/>
</dbReference>
<dbReference type="InterPro" id="IPR027417">
    <property type="entry name" value="P-loop_NTPase"/>
</dbReference>
<dbReference type="GeneID" id="94348420"/>
<dbReference type="Pfam" id="PF00005">
    <property type="entry name" value="ABC_tran"/>
    <property type="match status" value="2"/>
</dbReference>
<feature type="domain" description="ABC transporter" evidence="5">
    <location>
        <begin position="83"/>
        <end position="449"/>
    </location>
</feature>
<dbReference type="OrthoDB" id="2110130at2759"/>
<evidence type="ECO:0000256" key="4">
    <source>
        <dbReference type="SAM" id="MobiDB-lite"/>
    </source>
</evidence>
<evidence type="ECO:0000259" key="5">
    <source>
        <dbReference type="PROSITE" id="PS50893"/>
    </source>
</evidence>
<evidence type="ECO:0000313" key="7">
    <source>
        <dbReference type="Proteomes" id="UP000294530"/>
    </source>
</evidence>
<dbReference type="PANTHER" id="PTHR19211">
    <property type="entry name" value="ATP-BINDING TRANSPORT PROTEIN-RELATED"/>
    <property type="match status" value="1"/>
</dbReference>
<dbReference type="PROSITE" id="PS00211">
    <property type="entry name" value="ABC_TRANSPORTER_1"/>
    <property type="match status" value="1"/>
</dbReference>
<dbReference type="GO" id="GO:0005524">
    <property type="term" value="F:ATP binding"/>
    <property type="evidence" value="ECO:0007669"/>
    <property type="project" value="UniProtKB-KW"/>
</dbReference>
<feature type="compositionally biased region" description="Basic and acidic residues" evidence="4">
    <location>
        <begin position="956"/>
        <end position="973"/>
    </location>
</feature>
<keyword evidence="3" id="KW-0067">ATP-binding</keyword>
<dbReference type="CDD" id="cd00267">
    <property type="entry name" value="ABC_ATPase"/>
    <property type="match status" value="1"/>
</dbReference>
<evidence type="ECO:0000256" key="3">
    <source>
        <dbReference type="ARBA" id="ARBA00022840"/>
    </source>
</evidence>
<dbReference type="PANTHER" id="PTHR19211:SF14">
    <property type="entry name" value="ATP-BINDING CASSETTE SUB-FAMILY F MEMBER 1"/>
    <property type="match status" value="1"/>
</dbReference>
<comment type="caution">
    <text evidence="6">The sequence shown here is derived from an EMBL/GenBank/DDBJ whole genome shotgun (WGS) entry which is preliminary data.</text>
</comment>
<name>A0A976IGS7_BRELC</name>
<keyword evidence="1" id="KW-0677">Repeat</keyword>
<keyword evidence="7" id="KW-1185">Reference proteome</keyword>
<gene>
    <name evidence="6" type="ORF">CCR75_004663</name>
</gene>
<proteinExistence type="predicted"/>
<protein>
    <recommendedName>
        <fullName evidence="5">ABC transporter domain-containing protein</fullName>
    </recommendedName>
</protein>
<keyword evidence="2" id="KW-0547">Nucleotide-binding</keyword>
<dbReference type="CDD" id="cd03221">
    <property type="entry name" value="ABCF_EF-3"/>
    <property type="match status" value="1"/>
</dbReference>
<organism evidence="6 7">
    <name type="scientific">Bremia lactucae</name>
    <name type="common">Lettuce downy mildew</name>
    <dbReference type="NCBI Taxonomy" id="4779"/>
    <lineage>
        <taxon>Eukaryota</taxon>
        <taxon>Sar</taxon>
        <taxon>Stramenopiles</taxon>
        <taxon>Oomycota</taxon>
        <taxon>Peronosporomycetes</taxon>
        <taxon>Peronosporales</taxon>
        <taxon>Peronosporaceae</taxon>
        <taxon>Bremia</taxon>
    </lineage>
</organism>
<dbReference type="InterPro" id="IPR003439">
    <property type="entry name" value="ABC_transporter-like_ATP-bd"/>
</dbReference>
<feature type="region of interest" description="Disordered" evidence="4">
    <location>
        <begin position="13"/>
        <end position="34"/>
    </location>
</feature>